<proteinExistence type="inferred from homology"/>
<dbReference type="InterPro" id="IPR035651">
    <property type="entry name" value="BipA_V"/>
</dbReference>
<sequence>MKTRDDIRNIAIIAHVDHGKTTLVDQLLHQSGTFRSNEHVEERAMDSNDLERERGITILAKNTAINYKDKRINIMDTPGHADFGGEVERIMRMVDGVLLVVDAYEGCMPQTRFVLKKALEQKLTPIVVVNKIDRDSARPEYVVDEVLDLFIELGADEEQLEFPVVYASAINGTASLDPNPANQDENMESLYETIIEHIPAPIDNSEEPLQFQVTLLDYNDYVGRIGIGRIFRGTMKVGQSVSLMKLDGTVKNFRVTKMFGFIGLKRVEIEEAKAGDLVAVSGMEDINVGETVCPVETPEALPILRIDEPTLQMTFVVNNSPFAGREGKWITSRKIEERLFAELQTDVSLRVENTDSPDAWVVSGRGELHLSILIENMRREGYELQVSKPEVIIKEVDGVRCEPVERVQIDVPEEYTGAIMESIGARKGEMLDMINNGSGQVRLVFMVPARGLIGYTTEFLTQTRGFGIINHTFDSYQPMQPGQVGGRRQGVLVSMETGKSSTYGIMQVEDRGVIFVEPGTEVYEGMIVGEHTRENDLTVNIVKMKQQTNVRSATKDQTSSIKKPRLMTLEESLEYLNDDEYCEVTPESIRLRKKLLDKNERERAAKKKKLAETNN</sequence>
<dbReference type="SUPFAM" id="SSF52540">
    <property type="entry name" value="P-loop containing nucleoside triphosphate hydrolases"/>
    <property type="match status" value="1"/>
</dbReference>
<reference evidence="6" key="1">
    <citation type="journal article" date="2014" name="Int. J. Syst. Evol. Microbiol.">
        <title>Complete genome sequence of Corynebacterium casei LMG S-19264T (=DSM 44701T), isolated from a smear-ripened cheese.</title>
        <authorList>
            <consortium name="US DOE Joint Genome Institute (JGI-PGF)"/>
            <person name="Walter F."/>
            <person name="Albersmeier A."/>
            <person name="Kalinowski J."/>
            <person name="Ruckert C."/>
        </authorList>
    </citation>
    <scope>NUCLEOTIDE SEQUENCE</scope>
    <source>
        <strain evidence="6">CGMCC 1.12698</strain>
    </source>
</reference>
<dbReference type="Pfam" id="PF00679">
    <property type="entry name" value="EFG_C"/>
    <property type="match status" value="1"/>
</dbReference>
<dbReference type="FunFam" id="3.30.70.240:FF:000002">
    <property type="entry name" value="GTP-binding protein TypA"/>
    <property type="match status" value="1"/>
</dbReference>
<dbReference type="PROSITE" id="PS51722">
    <property type="entry name" value="G_TR_2"/>
    <property type="match status" value="1"/>
</dbReference>
<dbReference type="GO" id="GO:0000049">
    <property type="term" value="F:tRNA binding"/>
    <property type="evidence" value="ECO:0007669"/>
    <property type="project" value="UniProtKB-KW"/>
</dbReference>
<evidence type="ECO:0000313" key="6">
    <source>
        <dbReference type="EMBL" id="GGE66753.1"/>
    </source>
</evidence>
<dbReference type="GO" id="GO:0010467">
    <property type="term" value="P:gene expression"/>
    <property type="evidence" value="ECO:0007669"/>
    <property type="project" value="UniProtKB-ARBA"/>
</dbReference>
<dbReference type="SMART" id="SM00838">
    <property type="entry name" value="EFG_C"/>
    <property type="match status" value="1"/>
</dbReference>
<keyword evidence="4" id="KW-0694">RNA-binding</keyword>
<dbReference type="Gene3D" id="3.30.70.870">
    <property type="entry name" value="Elongation Factor G (Translational Gtpase), domain 3"/>
    <property type="match status" value="1"/>
</dbReference>
<dbReference type="PANTHER" id="PTHR42908">
    <property type="entry name" value="TRANSLATION ELONGATION FACTOR-RELATED"/>
    <property type="match status" value="1"/>
</dbReference>
<comment type="catalytic activity">
    <reaction evidence="3 4">
        <text>GTP + H2O = GDP + phosphate + H(+)</text>
        <dbReference type="Rhea" id="RHEA:19669"/>
        <dbReference type="ChEBI" id="CHEBI:15377"/>
        <dbReference type="ChEBI" id="CHEBI:15378"/>
        <dbReference type="ChEBI" id="CHEBI:37565"/>
        <dbReference type="ChEBI" id="CHEBI:43474"/>
        <dbReference type="ChEBI" id="CHEBI:58189"/>
    </reaction>
</comment>
<feature type="binding site" evidence="4">
    <location>
        <begin position="130"/>
        <end position="133"/>
    </location>
    <ligand>
        <name>GTP</name>
        <dbReference type="ChEBI" id="CHEBI:37565"/>
    </ligand>
</feature>
<feature type="domain" description="Tr-type G" evidence="5">
    <location>
        <begin position="5"/>
        <end position="202"/>
    </location>
</feature>
<keyword evidence="4" id="KW-0699">rRNA-binding</keyword>
<dbReference type="HAMAP" id="MF_00849">
    <property type="entry name" value="BipA"/>
    <property type="match status" value="1"/>
</dbReference>
<gene>
    <name evidence="4" type="primary">bipA</name>
    <name evidence="6" type="ORF">GCM10007140_16140</name>
</gene>
<comment type="subunit">
    <text evidence="4">Monomer.</text>
</comment>
<dbReference type="SUPFAM" id="SSF50447">
    <property type="entry name" value="Translation proteins"/>
    <property type="match status" value="1"/>
</dbReference>
<dbReference type="InterPro" id="IPR006298">
    <property type="entry name" value="BipA"/>
</dbReference>
<dbReference type="GO" id="GO:0005829">
    <property type="term" value="C:cytosol"/>
    <property type="evidence" value="ECO:0007669"/>
    <property type="project" value="TreeGrafter"/>
</dbReference>
<dbReference type="NCBIfam" id="TIGR01394">
    <property type="entry name" value="TypA_BipA"/>
    <property type="match status" value="1"/>
</dbReference>
<dbReference type="GO" id="GO:0043022">
    <property type="term" value="F:ribosome binding"/>
    <property type="evidence" value="ECO:0007669"/>
    <property type="project" value="UniProtKB-UniRule"/>
</dbReference>
<dbReference type="PRINTS" id="PR00315">
    <property type="entry name" value="ELONGATNFCT"/>
</dbReference>
<dbReference type="Pfam" id="PF21018">
    <property type="entry name" value="BipA_C"/>
    <property type="match status" value="1"/>
</dbReference>
<keyword evidence="4" id="KW-0963">Cytoplasm</keyword>
<keyword evidence="4" id="KW-0820">tRNA-binding</keyword>
<dbReference type="Gene3D" id="3.30.70.240">
    <property type="match status" value="1"/>
</dbReference>
<dbReference type="GO" id="GO:1990904">
    <property type="term" value="C:ribonucleoprotein complex"/>
    <property type="evidence" value="ECO:0007669"/>
    <property type="project" value="TreeGrafter"/>
</dbReference>
<evidence type="ECO:0000256" key="2">
    <source>
        <dbReference type="ARBA" id="ARBA00023134"/>
    </source>
</evidence>
<evidence type="ECO:0000256" key="4">
    <source>
        <dbReference type="HAMAP-Rule" id="MF_00849"/>
    </source>
</evidence>
<keyword evidence="4" id="KW-0378">Hydrolase</keyword>
<dbReference type="Gene3D" id="3.40.50.300">
    <property type="entry name" value="P-loop containing nucleotide triphosphate hydrolases"/>
    <property type="match status" value="1"/>
</dbReference>
<dbReference type="GO" id="GO:0005525">
    <property type="term" value="F:GTP binding"/>
    <property type="evidence" value="ECO:0007669"/>
    <property type="project" value="UniProtKB-UniRule"/>
</dbReference>
<dbReference type="Pfam" id="PF00009">
    <property type="entry name" value="GTP_EFTU"/>
    <property type="match status" value="1"/>
</dbReference>
<dbReference type="InterPro" id="IPR047042">
    <property type="entry name" value="BipA_II"/>
</dbReference>
<dbReference type="Pfam" id="PF03144">
    <property type="entry name" value="GTP_EFTU_D2"/>
    <property type="match status" value="1"/>
</dbReference>
<evidence type="ECO:0000313" key="7">
    <source>
        <dbReference type="Proteomes" id="UP000605259"/>
    </source>
</evidence>
<evidence type="ECO:0000256" key="3">
    <source>
        <dbReference type="ARBA" id="ARBA00048548"/>
    </source>
</evidence>
<dbReference type="Gene3D" id="2.40.50.250">
    <property type="entry name" value="bipa protein"/>
    <property type="match status" value="1"/>
</dbReference>
<keyword evidence="1 4" id="KW-0547">Nucleotide-binding</keyword>
<dbReference type="NCBIfam" id="TIGR00231">
    <property type="entry name" value="small_GTP"/>
    <property type="match status" value="1"/>
</dbReference>
<comment type="similarity">
    <text evidence="4">Belongs to the TRAFAC class translation factor GTPase superfamily. Classic translation factor GTPase family. BipA subfamily.</text>
</comment>
<dbReference type="CDD" id="cd16263">
    <property type="entry name" value="BipA_III"/>
    <property type="match status" value="1"/>
</dbReference>
<dbReference type="InterPro" id="IPR000795">
    <property type="entry name" value="T_Tr_GTP-bd_dom"/>
</dbReference>
<dbReference type="CDD" id="cd03691">
    <property type="entry name" value="BipA_TypA_II"/>
    <property type="match status" value="1"/>
</dbReference>
<dbReference type="InterPro" id="IPR047041">
    <property type="entry name" value="BipA_GTP-bd_dom"/>
</dbReference>
<dbReference type="InterPro" id="IPR027417">
    <property type="entry name" value="P-loop_NTPase"/>
</dbReference>
<dbReference type="EMBL" id="BMFK01000001">
    <property type="protein sequence ID" value="GGE66753.1"/>
    <property type="molecule type" value="Genomic_DNA"/>
</dbReference>
<feature type="binding site" evidence="4">
    <location>
        <begin position="17"/>
        <end position="22"/>
    </location>
    <ligand>
        <name>GTP</name>
        <dbReference type="ChEBI" id="CHEBI:37565"/>
    </ligand>
</feature>
<dbReference type="GO" id="GO:0009409">
    <property type="term" value="P:response to cold"/>
    <property type="evidence" value="ECO:0007669"/>
    <property type="project" value="UniProtKB-ARBA"/>
</dbReference>
<dbReference type="EC" id="3.6.5.-" evidence="4"/>
<organism evidence="6 7">
    <name type="scientific">Priestia taiwanensis</name>
    <dbReference type="NCBI Taxonomy" id="1347902"/>
    <lineage>
        <taxon>Bacteria</taxon>
        <taxon>Bacillati</taxon>
        <taxon>Bacillota</taxon>
        <taxon>Bacilli</taxon>
        <taxon>Bacillales</taxon>
        <taxon>Bacillaceae</taxon>
        <taxon>Priestia</taxon>
    </lineage>
</organism>
<dbReference type="InterPro" id="IPR047043">
    <property type="entry name" value="BipA_III"/>
</dbReference>
<dbReference type="CDD" id="cd03710">
    <property type="entry name" value="BipA_TypA_C"/>
    <property type="match status" value="1"/>
</dbReference>
<accession>A0A917AQQ9</accession>
<comment type="caution">
    <text evidence="6">The sequence shown here is derived from an EMBL/GenBank/DDBJ whole genome shotgun (WGS) entry which is preliminary data.</text>
</comment>
<keyword evidence="4" id="KW-0690">Ribosome biogenesis</keyword>
<dbReference type="InterPro" id="IPR009000">
    <property type="entry name" value="Transl_B-barrel_sf"/>
</dbReference>
<dbReference type="AlphaFoldDB" id="A0A917AQQ9"/>
<dbReference type="CDD" id="cd01891">
    <property type="entry name" value="TypA_BipA"/>
    <property type="match status" value="1"/>
</dbReference>
<dbReference type="InterPro" id="IPR031157">
    <property type="entry name" value="G_TR_CS"/>
</dbReference>
<dbReference type="PANTHER" id="PTHR42908:SF8">
    <property type="entry name" value="TR-TYPE G DOMAIN-CONTAINING PROTEIN"/>
    <property type="match status" value="1"/>
</dbReference>
<dbReference type="InterPro" id="IPR004161">
    <property type="entry name" value="EFTu-like_2"/>
</dbReference>
<dbReference type="FunFam" id="3.30.70.870:FF:000003">
    <property type="entry name" value="GTP-binding protein TypA"/>
    <property type="match status" value="1"/>
</dbReference>
<dbReference type="InterPro" id="IPR042116">
    <property type="entry name" value="TypA/BipA_C"/>
</dbReference>
<reference evidence="6" key="2">
    <citation type="submission" date="2020-09" db="EMBL/GenBank/DDBJ databases">
        <authorList>
            <person name="Sun Q."/>
            <person name="Zhou Y."/>
        </authorList>
    </citation>
    <scope>NUCLEOTIDE SEQUENCE</scope>
    <source>
        <strain evidence="6">CGMCC 1.12698</strain>
    </source>
</reference>
<name>A0A917AQQ9_9BACI</name>
<dbReference type="GO" id="GO:0003924">
    <property type="term" value="F:GTPase activity"/>
    <property type="evidence" value="ECO:0007669"/>
    <property type="project" value="UniProtKB-UniRule"/>
</dbReference>
<dbReference type="InterPro" id="IPR048876">
    <property type="entry name" value="BipA_C"/>
</dbReference>
<evidence type="ECO:0000256" key="1">
    <source>
        <dbReference type="ARBA" id="ARBA00022741"/>
    </source>
</evidence>
<dbReference type="InterPro" id="IPR000640">
    <property type="entry name" value="EFG_V-like"/>
</dbReference>
<dbReference type="FunFam" id="3.40.50.300:FF:000055">
    <property type="entry name" value="GTP-binding protein TypA"/>
    <property type="match status" value="1"/>
</dbReference>
<keyword evidence="2 4" id="KW-0342">GTP-binding</keyword>
<dbReference type="FunFam" id="2.40.30.10:FF:000016">
    <property type="entry name" value="GTP-binding protein TypA"/>
    <property type="match status" value="1"/>
</dbReference>
<protein>
    <recommendedName>
        <fullName evidence="4">Large ribosomal subunit assembly factor BipA</fullName>
        <ecNumber evidence="4">3.6.5.-</ecNumber>
    </recommendedName>
    <alternativeName>
        <fullName evidence="4">GTP-binding protein BipA</fullName>
    </alternativeName>
</protein>
<comment type="function">
    <text evidence="4">A 50S ribosomal subunit assembly protein with GTPase activity, required for 50S subunit assembly at low temperatures, may also play a role in translation. Binds GTP and analogs. Binds the 70S ribosome between the 30S and 50S subunits, in a similar position as ribosome-bound EF-G; it contacts a number of ribosomal proteins, both rRNAs and the A-site tRNA.</text>
</comment>
<evidence type="ECO:0000259" key="5">
    <source>
        <dbReference type="PROSITE" id="PS51722"/>
    </source>
</evidence>
<dbReference type="RefSeq" id="WP_188387854.1">
    <property type="nucleotide sequence ID" value="NZ_BMFK01000001.1"/>
</dbReference>
<dbReference type="InterPro" id="IPR005225">
    <property type="entry name" value="Small_GTP-bd"/>
</dbReference>
<keyword evidence="7" id="KW-1185">Reference proteome</keyword>
<dbReference type="GO" id="GO:0019843">
    <property type="term" value="F:rRNA binding"/>
    <property type="evidence" value="ECO:0007669"/>
    <property type="project" value="UniProtKB-KW"/>
</dbReference>
<dbReference type="Proteomes" id="UP000605259">
    <property type="component" value="Unassembled WGS sequence"/>
</dbReference>
<dbReference type="FunFam" id="2.40.50.250:FF:000001">
    <property type="entry name" value="GTP-binding protein TypA"/>
    <property type="match status" value="1"/>
</dbReference>
<dbReference type="InterPro" id="IPR035647">
    <property type="entry name" value="EFG_III/V"/>
</dbReference>
<comment type="subcellular location">
    <subcellularLocation>
        <location evidence="4">Cytoplasm</location>
    </subcellularLocation>
    <text evidence="4">Binds to ribosomes.</text>
</comment>
<dbReference type="GO" id="GO:0000027">
    <property type="term" value="P:ribosomal large subunit assembly"/>
    <property type="evidence" value="ECO:0007669"/>
    <property type="project" value="UniProtKB-UniRule"/>
</dbReference>
<dbReference type="SUPFAM" id="SSF54980">
    <property type="entry name" value="EF-G C-terminal domain-like"/>
    <property type="match status" value="2"/>
</dbReference>
<dbReference type="PROSITE" id="PS00301">
    <property type="entry name" value="G_TR_1"/>
    <property type="match status" value="1"/>
</dbReference>
<dbReference type="Gene3D" id="2.40.30.10">
    <property type="entry name" value="Translation factors"/>
    <property type="match status" value="1"/>
</dbReference>